<comment type="similarity">
    <text evidence="3">Belongs to the peptidase U32 family.</text>
</comment>
<dbReference type="RefSeq" id="WP_305733210.1">
    <property type="nucleotide sequence ID" value="NZ_OW150024.1"/>
</dbReference>
<keyword evidence="2 5" id="KW-0378">Hydrolase</keyword>
<dbReference type="PANTHER" id="PTHR30217:SF6">
    <property type="entry name" value="TRNA HYDROXYLATION PROTEIN P"/>
    <property type="match status" value="1"/>
</dbReference>
<reference evidence="5 6" key="1">
    <citation type="submission" date="2022-03" db="EMBL/GenBank/DDBJ databases">
        <authorList>
            <person name="Koch H."/>
        </authorList>
    </citation>
    <scope>NUCLEOTIDE SEQUENCE [LARGE SCALE GENOMIC DNA]</scope>
    <source>
        <strain evidence="5 6">G1</strain>
    </source>
</reference>
<organism evidence="5 6">
    <name type="scientific">Trichlorobacter ammonificans</name>
    <dbReference type="NCBI Taxonomy" id="2916410"/>
    <lineage>
        <taxon>Bacteria</taxon>
        <taxon>Pseudomonadati</taxon>
        <taxon>Thermodesulfobacteriota</taxon>
        <taxon>Desulfuromonadia</taxon>
        <taxon>Geobacterales</taxon>
        <taxon>Geobacteraceae</taxon>
        <taxon>Trichlorobacter</taxon>
    </lineage>
</organism>
<name>A0ABN8HLE3_9BACT</name>
<keyword evidence="6" id="KW-1185">Reference proteome</keyword>
<feature type="domain" description="Peptidase family U32 C-terminal" evidence="4">
    <location>
        <begin position="319"/>
        <end position="403"/>
    </location>
</feature>
<dbReference type="Gene3D" id="2.40.30.10">
    <property type="entry name" value="Translation factors"/>
    <property type="match status" value="1"/>
</dbReference>
<dbReference type="EMBL" id="OW150024">
    <property type="protein sequence ID" value="CAH2032459.1"/>
    <property type="molecule type" value="Genomic_DNA"/>
</dbReference>
<dbReference type="PANTHER" id="PTHR30217">
    <property type="entry name" value="PEPTIDASE U32 FAMILY"/>
    <property type="match status" value="1"/>
</dbReference>
<sequence length="410" mass="44829">MKKPELLAPAGTMEKLDYAIRYGADAVYLGGPAFGLRTSAGNFSLPELARALRRCHDSGVRCYLTVNSYAPDSSLAQLEQYLQYLADLPFDAYIISDPGVLRMVRRISPERELHLSTQANTINHEAALFWQDQGISRINLAREMTLADISTTAAALTIPCEVFVHGALCIAYSGRCLLSSAMTGRSANQGACTQPCRWKYALVEETRPGEYYPVVEENNTTLVFNSRDLCLLEQLPELLRAGVGALKIEGRMKGIHYLAGVLRVYRAALDALCADPDTWHPDPAWLEELNSLSHRGYTTGFLFGDPRAVGQSYQGGYQRSHQLVASVEGRNDSGDGVVLVRNRFHAGDRLELIGPAMKRATVTAAPLRALDPETAVQVLDTVHPNMRVLIPLPPEAAAGDLLRLAAGSSF</sequence>
<evidence type="ECO:0000313" key="5">
    <source>
        <dbReference type="EMBL" id="CAH2032459.1"/>
    </source>
</evidence>
<evidence type="ECO:0000313" key="6">
    <source>
        <dbReference type="Proteomes" id="UP001295463"/>
    </source>
</evidence>
<dbReference type="EC" id="3.4.-.-" evidence="5"/>
<dbReference type="Proteomes" id="UP001295463">
    <property type="component" value="Chromosome"/>
</dbReference>
<proteinExistence type="inferred from homology"/>
<protein>
    <submittedName>
        <fullName evidence="5">tRNA hydroxylation protein P1</fullName>
        <ecNumber evidence="5">3.4.-.-</ecNumber>
    </submittedName>
</protein>
<evidence type="ECO:0000256" key="2">
    <source>
        <dbReference type="ARBA" id="ARBA00022801"/>
    </source>
</evidence>
<dbReference type="InterPro" id="IPR001539">
    <property type="entry name" value="Peptidase_U32"/>
</dbReference>
<evidence type="ECO:0000256" key="3">
    <source>
        <dbReference type="ARBA" id="ARBA00038374"/>
    </source>
</evidence>
<dbReference type="Pfam" id="PF01136">
    <property type="entry name" value="Peptidase_U32"/>
    <property type="match status" value="1"/>
</dbReference>
<dbReference type="InterPro" id="IPR032525">
    <property type="entry name" value="Peptidase_U32_C"/>
</dbReference>
<gene>
    <name evidence="5" type="primary">trhP</name>
    <name evidence="5" type="ORF">GEAMG1_2623</name>
</gene>
<dbReference type="PROSITE" id="PS01276">
    <property type="entry name" value="PEPTIDASE_U32"/>
    <property type="match status" value="1"/>
</dbReference>
<dbReference type="Pfam" id="PF16325">
    <property type="entry name" value="Peptidase_U32_C"/>
    <property type="match status" value="1"/>
</dbReference>
<evidence type="ECO:0000259" key="4">
    <source>
        <dbReference type="Pfam" id="PF16325"/>
    </source>
</evidence>
<accession>A0ABN8HLE3</accession>
<dbReference type="GO" id="GO:0016787">
    <property type="term" value="F:hydrolase activity"/>
    <property type="evidence" value="ECO:0007669"/>
    <property type="project" value="UniProtKB-KW"/>
</dbReference>
<keyword evidence="1" id="KW-0645">Protease</keyword>
<evidence type="ECO:0000256" key="1">
    <source>
        <dbReference type="ARBA" id="ARBA00022670"/>
    </source>
</evidence>
<dbReference type="InterPro" id="IPR051454">
    <property type="entry name" value="RNA/ubiquinone_mod_enzymes"/>
</dbReference>